<dbReference type="EMBL" id="FOQD01000003">
    <property type="protein sequence ID" value="SFH83897.1"/>
    <property type="molecule type" value="Genomic_DNA"/>
</dbReference>
<gene>
    <name evidence="2" type="ORF">SAMN05421753_103162</name>
</gene>
<feature type="transmembrane region" description="Helical" evidence="1">
    <location>
        <begin position="152"/>
        <end position="174"/>
    </location>
</feature>
<sequence>MQDRPTGIWILGILNVLGGIGLLFASVYLSFNLDRVQPALDQLGLPPGLLAVGMYFLSGLTLASGVGMFLGTRWGWWCSTFYYVYGIVRNLSAMATVSMLADEIGTGDRGAEYYYMKFGGRAVVALLLYLYLLRGNVIEYFGVQDVNKGKAFGIQFGITMLLFGISTAVSWFAVE</sequence>
<name>A0A1I3DAY6_9PLAN</name>
<keyword evidence="3" id="KW-1185">Reference proteome</keyword>
<feature type="transmembrane region" description="Helical" evidence="1">
    <location>
        <begin position="7"/>
        <end position="29"/>
    </location>
</feature>
<protein>
    <submittedName>
        <fullName evidence="2">Uncharacterized protein</fullName>
    </submittedName>
</protein>
<keyword evidence="1" id="KW-0472">Membrane</keyword>
<organism evidence="2 3">
    <name type="scientific">Planctomicrobium piriforme</name>
    <dbReference type="NCBI Taxonomy" id="1576369"/>
    <lineage>
        <taxon>Bacteria</taxon>
        <taxon>Pseudomonadati</taxon>
        <taxon>Planctomycetota</taxon>
        <taxon>Planctomycetia</taxon>
        <taxon>Planctomycetales</taxon>
        <taxon>Planctomycetaceae</taxon>
        <taxon>Planctomicrobium</taxon>
    </lineage>
</organism>
<dbReference type="RefSeq" id="WP_092048183.1">
    <property type="nucleotide sequence ID" value="NZ_FOQD01000003.1"/>
</dbReference>
<evidence type="ECO:0000256" key="1">
    <source>
        <dbReference type="SAM" id="Phobius"/>
    </source>
</evidence>
<feature type="transmembrane region" description="Helical" evidence="1">
    <location>
        <begin position="49"/>
        <end position="70"/>
    </location>
</feature>
<dbReference type="Proteomes" id="UP000199518">
    <property type="component" value="Unassembled WGS sequence"/>
</dbReference>
<dbReference type="OrthoDB" id="2659766at2"/>
<evidence type="ECO:0000313" key="3">
    <source>
        <dbReference type="Proteomes" id="UP000199518"/>
    </source>
</evidence>
<feature type="transmembrane region" description="Helical" evidence="1">
    <location>
        <begin position="113"/>
        <end position="132"/>
    </location>
</feature>
<reference evidence="3" key="1">
    <citation type="submission" date="2016-10" db="EMBL/GenBank/DDBJ databases">
        <authorList>
            <person name="Varghese N."/>
            <person name="Submissions S."/>
        </authorList>
    </citation>
    <scope>NUCLEOTIDE SEQUENCE [LARGE SCALE GENOMIC DNA]</scope>
    <source>
        <strain evidence="3">DSM 26348</strain>
    </source>
</reference>
<dbReference type="AlphaFoldDB" id="A0A1I3DAY6"/>
<evidence type="ECO:0000313" key="2">
    <source>
        <dbReference type="EMBL" id="SFH83897.1"/>
    </source>
</evidence>
<keyword evidence="1" id="KW-1133">Transmembrane helix</keyword>
<accession>A0A1I3DAY6</accession>
<proteinExistence type="predicted"/>
<keyword evidence="1" id="KW-0812">Transmembrane</keyword>